<proteinExistence type="inferred from homology"/>
<dbReference type="PANTHER" id="PTHR30027:SF3">
    <property type="entry name" value="16S RRNA (URACIL(1498)-N(3))-METHYLTRANSFERASE"/>
    <property type="match status" value="1"/>
</dbReference>
<gene>
    <name evidence="15" type="ORF">G7057_11300</name>
</gene>
<dbReference type="Pfam" id="PF04452">
    <property type="entry name" value="Methyltrans_RNA"/>
    <property type="match status" value="1"/>
</dbReference>
<dbReference type="NCBIfam" id="NF008691">
    <property type="entry name" value="PRK11713.1-4"/>
    <property type="match status" value="1"/>
</dbReference>
<dbReference type="InterPro" id="IPR046887">
    <property type="entry name" value="RsmE_PUA-like"/>
</dbReference>
<dbReference type="Proteomes" id="UP000501451">
    <property type="component" value="Chromosome"/>
</dbReference>
<evidence type="ECO:0000256" key="2">
    <source>
        <dbReference type="ARBA" id="ARBA00005528"/>
    </source>
</evidence>
<keyword evidence="9 12" id="KW-0949">S-adenosyl-L-methionine</keyword>
<dbReference type="GO" id="GO:0070475">
    <property type="term" value="P:rRNA base methylation"/>
    <property type="evidence" value="ECO:0007669"/>
    <property type="project" value="TreeGrafter"/>
</dbReference>
<evidence type="ECO:0000256" key="10">
    <source>
        <dbReference type="ARBA" id="ARBA00025699"/>
    </source>
</evidence>
<feature type="domain" description="Ribosomal RNA small subunit methyltransferase E methyltransferase" evidence="13">
    <location>
        <begin position="76"/>
        <end position="245"/>
    </location>
</feature>
<dbReference type="Pfam" id="PF20260">
    <property type="entry name" value="PUA_4"/>
    <property type="match status" value="1"/>
</dbReference>
<evidence type="ECO:0000313" key="15">
    <source>
        <dbReference type="EMBL" id="QII82974.1"/>
    </source>
</evidence>
<dbReference type="InterPro" id="IPR015947">
    <property type="entry name" value="PUA-like_sf"/>
</dbReference>
<evidence type="ECO:0000256" key="6">
    <source>
        <dbReference type="ARBA" id="ARBA00022552"/>
    </source>
</evidence>
<dbReference type="InterPro" id="IPR029026">
    <property type="entry name" value="tRNA_m1G_MTases_N"/>
</dbReference>
<comment type="similarity">
    <text evidence="2 12">Belongs to the RNA methyltransferase RsmE family.</text>
</comment>
<dbReference type="RefSeq" id="WP_166163822.1">
    <property type="nucleotide sequence ID" value="NZ_CP049740.1"/>
</dbReference>
<feature type="domain" description="Ribosomal RNA small subunit methyltransferase E PUA-like" evidence="14">
    <location>
        <begin position="20"/>
        <end position="62"/>
    </location>
</feature>
<keyword evidence="6 12" id="KW-0698">rRNA processing</keyword>
<dbReference type="InterPro" id="IPR029028">
    <property type="entry name" value="Alpha/beta_knot_MTases"/>
</dbReference>
<evidence type="ECO:0000256" key="5">
    <source>
        <dbReference type="ARBA" id="ARBA00022490"/>
    </source>
</evidence>
<dbReference type="KEGG" id="jar:G7057_11300"/>
<evidence type="ECO:0000256" key="1">
    <source>
        <dbReference type="ARBA" id="ARBA00004496"/>
    </source>
</evidence>
<comment type="function">
    <text evidence="10 12">Specifically methylates the N3 position of the uracil ring of uridine 1498 (m3U1498) in 16S rRNA. Acts on the fully assembled 30S ribosomal subunit.</text>
</comment>
<dbReference type="SUPFAM" id="SSF88697">
    <property type="entry name" value="PUA domain-like"/>
    <property type="match status" value="1"/>
</dbReference>
<keyword evidence="8 12" id="KW-0808">Transferase</keyword>
<organism evidence="15 16">
    <name type="scientific">Jeotgalibaca arthritidis</name>
    <dbReference type="NCBI Taxonomy" id="1868794"/>
    <lineage>
        <taxon>Bacteria</taxon>
        <taxon>Bacillati</taxon>
        <taxon>Bacillota</taxon>
        <taxon>Bacilli</taxon>
        <taxon>Lactobacillales</taxon>
        <taxon>Carnobacteriaceae</taxon>
        <taxon>Jeotgalibaca</taxon>
    </lineage>
</organism>
<evidence type="ECO:0000256" key="8">
    <source>
        <dbReference type="ARBA" id="ARBA00022679"/>
    </source>
</evidence>
<accession>A0A6G7KCG7</accession>
<evidence type="ECO:0000256" key="12">
    <source>
        <dbReference type="PIRNR" id="PIRNR015601"/>
    </source>
</evidence>
<dbReference type="EMBL" id="CP049740">
    <property type="protein sequence ID" value="QII82974.1"/>
    <property type="molecule type" value="Genomic_DNA"/>
</dbReference>
<dbReference type="SUPFAM" id="SSF75217">
    <property type="entry name" value="alpha/beta knot"/>
    <property type="match status" value="1"/>
</dbReference>
<dbReference type="GO" id="GO:0070042">
    <property type="term" value="F:rRNA (uridine-N3-)-methyltransferase activity"/>
    <property type="evidence" value="ECO:0007669"/>
    <property type="project" value="TreeGrafter"/>
</dbReference>
<dbReference type="InterPro" id="IPR046886">
    <property type="entry name" value="RsmE_MTase_dom"/>
</dbReference>
<reference evidence="15 16" key="1">
    <citation type="journal article" date="2017" name="Int. J. Syst. Evol. Microbiol.">
        <title>Jeotgalibaca porci sp. nov. and Jeotgalibaca arthritidis sp. nov., isolated from pigs, and emended description of the genus Jeotgalibaca.</title>
        <authorList>
            <person name="Zamora L."/>
            <person name="Perez-Sancho M."/>
            <person name="Dominguez L."/>
            <person name="Fernandez-Garayzabal J.F."/>
            <person name="Vela A.I."/>
        </authorList>
    </citation>
    <scope>NUCLEOTIDE SEQUENCE [LARGE SCALE GENOMIC DNA]</scope>
    <source>
        <strain evidence="15 16">CECT 9157</strain>
    </source>
</reference>
<evidence type="ECO:0000256" key="7">
    <source>
        <dbReference type="ARBA" id="ARBA00022603"/>
    </source>
</evidence>
<dbReference type="InterPro" id="IPR006700">
    <property type="entry name" value="RsmE"/>
</dbReference>
<evidence type="ECO:0000313" key="16">
    <source>
        <dbReference type="Proteomes" id="UP000501451"/>
    </source>
</evidence>
<evidence type="ECO:0000256" key="4">
    <source>
        <dbReference type="ARBA" id="ARBA00013673"/>
    </source>
</evidence>
<dbReference type="NCBIfam" id="TIGR00046">
    <property type="entry name" value="RsmE family RNA methyltransferase"/>
    <property type="match status" value="1"/>
</dbReference>
<dbReference type="GO" id="GO:0005737">
    <property type="term" value="C:cytoplasm"/>
    <property type="evidence" value="ECO:0007669"/>
    <property type="project" value="UniProtKB-SubCell"/>
</dbReference>
<dbReference type="CDD" id="cd18084">
    <property type="entry name" value="RsmE-like"/>
    <property type="match status" value="1"/>
</dbReference>
<comment type="subcellular location">
    <subcellularLocation>
        <location evidence="1 12">Cytoplasm</location>
    </subcellularLocation>
</comment>
<dbReference type="AlphaFoldDB" id="A0A6G7KCG7"/>
<keyword evidence="7 12" id="KW-0489">Methyltransferase</keyword>
<evidence type="ECO:0000256" key="3">
    <source>
        <dbReference type="ARBA" id="ARBA00012328"/>
    </source>
</evidence>
<evidence type="ECO:0000259" key="13">
    <source>
        <dbReference type="Pfam" id="PF04452"/>
    </source>
</evidence>
<evidence type="ECO:0000259" key="14">
    <source>
        <dbReference type="Pfam" id="PF20260"/>
    </source>
</evidence>
<evidence type="ECO:0000256" key="9">
    <source>
        <dbReference type="ARBA" id="ARBA00022691"/>
    </source>
</evidence>
<dbReference type="EC" id="2.1.1.193" evidence="3 12"/>
<sequence length="257" mass="28943">MQRYMIAESLEDFSNHPIFLSGDHYHHMKNVMRFKPETKVFLSDPNGKSCIAEIITFTDDKEVQLAWVANEDKNNELPIDVTIVCGLPKGDKLDLIAQKATELGVNRIIPFASDYSVVKWDESKKKKKTQRFQKIVQEAAEQSHRQLVPTVHQAVTLKELLALSQKYSVKLVAYEEDAKQGEQAVLAKTLQNLQRGDKLLIVFGPEGGLSENEITSFKDDGFLTCALGPRILRTETAPLYALSAVSYHFELLNGGDY</sequence>
<dbReference type="Gene3D" id="3.40.1280.10">
    <property type="match status" value="1"/>
</dbReference>
<comment type="catalytic activity">
    <reaction evidence="11 12">
        <text>uridine(1498) in 16S rRNA + S-adenosyl-L-methionine = N(3)-methyluridine(1498) in 16S rRNA + S-adenosyl-L-homocysteine + H(+)</text>
        <dbReference type="Rhea" id="RHEA:42920"/>
        <dbReference type="Rhea" id="RHEA-COMP:10283"/>
        <dbReference type="Rhea" id="RHEA-COMP:10284"/>
        <dbReference type="ChEBI" id="CHEBI:15378"/>
        <dbReference type="ChEBI" id="CHEBI:57856"/>
        <dbReference type="ChEBI" id="CHEBI:59789"/>
        <dbReference type="ChEBI" id="CHEBI:65315"/>
        <dbReference type="ChEBI" id="CHEBI:74502"/>
        <dbReference type="EC" id="2.1.1.193"/>
    </reaction>
</comment>
<dbReference type="PIRSF" id="PIRSF015601">
    <property type="entry name" value="MTase_slr0722"/>
    <property type="match status" value="1"/>
</dbReference>
<dbReference type="PANTHER" id="PTHR30027">
    <property type="entry name" value="RIBOSOMAL RNA SMALL SUBUNIT METHYLTRANSFERASE E"/>
    <property type="match status" value="1"/>
</dbReference>
<name>A0A6G7KCG7_9LACT</name>
<keyword evidence="5 12" id="KW-0963">Cytoplasm</keyword>
<keyword evidence="16" id="KW-1185">Reference proteome</keyword>
<evidence type="ECO:0000256" key="11">
    <source>
        <dbReference type="ARBA" id="ARBA00047944"/>
    </source>
</evidence>
<dbReference type="FunFam" id="3.40.1280.10:FF:000020">
    <property type="entry name" value="Ribosomal RNA small subunit methyltransferase E"/>
    <property type="match status" value="1"/>
</dbReference>
<protein>
    <recommendedName>
        <fullName evidence="4 12">Ribosomal RNA small subunit methyltransferase E</fullName>
        <ecNumber evidence="3 12">2.1.1.193</ecNumber>
    </recommendedName>
</protein>